<reference evidence="2 3" key="1">
    <citation type="journal article" date="2022" name="Microorganisms">
        <title>Genome Sequence and Characterization of a Xanthorhodopsin-Containing, Aerobic Anoxygenic Phototrophic Rhodobacter Species, Isolated from Mesophilic Conditions at Yellowstone National Park.</title>
        <authorList>
            <person name="Kyndt J.A."/>
            <person name="Robertson S."/>
            <person name="Shoffstall I.B."/>
            <person name="Ramaley R.F."/>
            <person name="Meyer T.E."/>
        </authorList>
    </citation>
    <scope>NUCLEOTIDE SEQUENCE [LARGE SCALE GENOMIC DNA]</scope>
    <source>
        <strain evidence="2 3">M37P</strain>
    </source>
</reference>
<evidence type="ECO:0000259" key="1">
    <source>
        <dbReference type="Pfam" id="PF00535"/>
    </source>
</evidence>
<protein>
    <submittedName>
        <fullName evidence="2">Glycosyltransferase</fullName>
    </submittedName>
</protein>
<sequence length="389" mass="42911">MGQGADIGARPSERLTWALCVSTCDRPDMLELCVRHALGSTRMPSEIVICDASAGWEGHHARIAPLAEAAGVPLHYLPAPKKSLPAQRNHAIGAARADILFLIDDDAFLHPDCAEVIMQVYETDRDRRIAAVSASDGPLPEATPLAGGKGGASRAPLTERLLRSSFLMRFLWTEVLLMSAERMFIPYDGTWHKPTEEEVAAYSSSALFPVSLISGYRLTVRRSIALDEPFDGDLLAYASAEDLDATYRFSRHGWNVVAVEGRIYHHEALPGRLKRQQSSRLSVLNIAFFLRKHAGRPLRRSVDFGVMVARRLLAEVLKDGLSRRWLFPQLRGVAAAIPDSIRILLHDRATLAPFYDSIQRKVLGLPPAAATLTARARSVPPRSDFTPRA</sequence>
<gene>
    <name evidence="2" type="ORF">G8O29_01675</name>
</gene>
<feature type="domain" description="Glycosyltransferase 2-like" evidence="1">
    <location>
        <begin position="20"/>
        <end position="126"/>
    </location>
</feature>
<dbReference type="RefSeq" id="WP_166401487.1">
    <property type="nucleotide sequence ID" value="NZ_JAANHS010000001.1"/>
</dbReference>
<dbReference type="Proteomes" id="UP001515660">
    <property type="component" value="Unassembled WGS sequence"/>
</dbReference>
<dbReference type="InterPro" id="IPR001173">
    <property type="entry name" value="Glyco_trans_2-like"/>
</dbReference>
<evidence type="ECO:0000313" key="3">
    <source>
        <dbReference type="Proteomes" id="UP001515660"/>
    </source>
</evidence>
<proteinExistence type="predicted"/>
<accession>A0ABX0G3K9</accession>
<dbReference type="SUPFAM" id="SSF53448">
    <property type="entry name" value="Nucleotide-diphospho-sugar transferases"/>
    <property type="match status" value="1"/>
</dbReference>
<evidence type="ECO:0000313" key="2">
    <source>
        <dbReference type="EMBL" id="NHB75449.1"/>
    </source>
</evidence>
<dbReference type="CDD" id="cd00761">
    <property type="entry name" value="Glyco_tranf_GTA_type"/>
    <property type="match status" value="1"/>
</dbReference>
<dbReference type="EMBL" id="JAANHS010000001">
    <property type="protein sequence ID" value="NHB75449.1"/>
    <property type="molecule type" value="Genomic_DNA"/>
</dbReference>
<name>A0ABX0G3K9_9RHOB</name>
<dbReference type="Gene3D" id="3.90.550.10">
    <property type="entry name" value="Spore Coat Polysaccharide Biosynthesis Protein SpsA, Chain A"/>
    <property type="match status" value="1"/>
</dbReference>
<dbReference type="InterPro" id="IPR029044">
    <property type="entry name" value="Nucleotide-diphossugar_trans"/>
</dbReference>
<organism evidence="2 3">
    <name type="scientific">Rhodobacter calidifons</name>
    <dbReference type="NCBI Taxonomy" id="2715277"/>
    <lineage>
        <taxon>Bacteria</taxon>
        <taxon>Pseudomonadati</taxon>
        <taxon>Pseudomonadota</taxon>
        <taxon>Alphaproteobacteria</taxon>
        <taxon>Rhodobacterales</taxon>
        <taxon>Rhodobacter group</taxon>
        <taxon>Rhodobacter</taxon>
    </lineage>
</organism>
<comment type="caution">
    <text evidence="2">The sequence shown here is derived from an EMBL/GenBank/DDBJ whole genome shotgun (WGS) entry which is preliminary data.</text>
</comment>
<dbReference type="Pfam" id="PF00535">
    <property type="entry name" value="Glycos_transf_2"/>
    <property type="match status" value="1"/>
</dbReference>
<keyword evidence="3" id="KW-1185">Reference proteome</keyword>